<gene>
    <name evidence="9" type="ordered locus">BLJ_0849</name>
</gene>
<dbReference type="PANTHER" id="PTHR11080:SF2">
    <property type="entry name" value="LD05707P"/>
    <property type="match status" value="1"/>
</dbReference>
<evidence type="ECO:0000256" key="5">
    <source>
        <dbReference type="ARBA" id="ARBA00037900"/>
    </source>
</evidence>
<dbReference type="SUPFAM" id="SSF52499">
    <property type="entry name" value="Isochorismatase-like hydrolases"/>
    <property type="match status" value="1"/>
</dbReference>
<evidence type="ECO:0000256" key="3">
    <source>
        <dbReference type="ARBA" id="ARBA00022723"/>
    </source>
</evidence>
<dbReference type="Gene3D" id="3.40.50.850">
    <property type="entry name" value="Isochorismatase-like"/>
    <property type="match status" value="1"/>
</dbReference>
<evidence type="ECO:0000313" key="9">
    <source>
        <dbReference type="EMBL" id="ADH00315.1"/>
    </source>
</evidence>
<reference evidence="9 10" key="1">
    <citation type="journal article" date="2010" name="J. Bacteriol.">
        <title>Complete genome sequence of Bifidobacterium longum JDM301.</title>
        <authorList>
            <person name="Wei Y.X."/>
            <person name="Zhang Z.Y."/>
            <person name="Liu C."/>
            <person name="Zhu Y.Z."/>
            <person name="Zhu Y.Q."/>
            <person name="Zheng H."/>
            <person name="Zhao G.P."/>
            <person name="Wang S."/>
            <person name="Guo X.K."/>
        </authorList>
    </citation>
    <scope>NUCLEOTIDE SEQUENCE [LARGE SCALE GENOMIC DNA]</scope>
    <source>
        <strain evidence="9 10">JDM301</strain>
    </source>
</reference>
<evidence type="ECO:0000256" key="6">
    <source>
        <dbReference type="ARBA" id="ARBA00039017"/>
    </source>
</evidence>
<keyword evidence="4 9" id="KW-0378">Hydrolase</keyword>
<dbReference type="PANTHER" id="PTHR11080">
    <property type="entry name" value="PYRAZINAMIDASE/NICOTINAMIDASE"/>
    <property type="match status" value="1"/>
</dbReference>
<accession>D6ZTV8</accession>
<protein>
    <recommendedName>
        <fullName evidence="6">nicotinamidase</fullName>
        <ecNumber evidence="6">3.5.1.19</ecNumber>
    </recommendedName>
    <alternativeName>
        <fullName evidence="7">Nicotinamide deamidase</fullName>
    </alternativeName>
</protein>
<keyword evidence="2" id="KW-0662">Pyridine nucleotide biosynthesis</keyword>
<dbReference type="InterPro" id="IPR036380">
    <property type="entry name" value="Isochorismatase-like_sf"/>
</dbReference>
<keyword evidence="3" id="KW-0479">Metal-binding</keyword>
<dbReference type="EC" id="3.5.1.19" evidence="6"/>
<dbReference type="GO" id="GO:0046872">
    <property type="term" value="F:metal ion binding"/>
    <property type="evidence" value="ECO:0007669"/>
    <property type="project" value="UniProtKB-KW"/>
</dbReference>
<dbReference type="Pfam" id="PF00857">
    <property type="entry name" value="Isochorismatase"/>
    <property type="match status" value="1"/>
</dbReference>
<evidence type="ECO:0000256" key="1">
    <source>
        <dbReference type="ARBA" id="ARBA00006336"/>
    </source>
</evidence>
<evidence type="ECO:0000256" key="7">
    <source>
        <dbReference type="ARBA" id="ARBA00043224"/>
    </source>
</evidence>
<evidence type="ECO:0000256" key="2">
    <source>
        <dbReference type="ARBA" id="ARBA00022642"/>
    </source>
</evidence>
<proteinExistence type="inferred from homology"/>
<dbReference type="AlphaFoldDB" id="D6ZTV8"/>
<dbReference type="GO" id="GO:0019363">
    <property type="term" value="P:pyridine nucleotide biosynthetic process"/>
    <property type="evidence" value="ECO:0007669"/>
    <property type="project" value="UniProtKB-KW"/>
</dbReference>
<organism evidence="9 10">
    <name type="scientific">Bifidobacterium longum subsp. longum (strain JDM301)</name>
    <dbReference type="NCBI Taxonomy" id="759350"/>
    <lineage>
        <taxon>Bacteria</taxon>
        <taxon>Bacillati</taxon>
        <taxon>Actinomycetota</taxon>
        <taxon>Actinomycetes</taxon>
        <taxon>Bifidobacteriales</taxon>
        <taxon>Bifidobacteriaceae</taxon>
        <taxon>Bifidobacterium</taxon>
    </lineage>
</organism>
<dbReference type="HOGENOM" id="CLU_713034_0_0_11"/>
<dbReference type="Proteomes" id="UP000006740">
    <property type="component" value="Chromosome"/>
</dbReference>
<name>D6ZTV8_BIFLJ</name>
<feature type="domain" description="Isochorismatase-like" evidence="8">
    <location>
        <begin position="187"/>
        <end position="384"/>
    </location>
</feature>
<comment type="similarity">
    <text evidence="1">Belongs to the isochorismatase family.</text>
</comment>
<dbReference type="EMBL" id="CP002010">
    <property type="protein sequence ID" value="ADH00315.1"/>
    <property type="molecule type" value="Genomic_DNA"/>
</dbReference>
<dbReference type="InterPro" id="IPR000868">
    <property type="entry name" value="Isochorismatase-like_dom"/>
</dbReference>
<sequence length="387" mass="42520">MSPIHDGFDVIAIRVQHECGVIAGMVRARTGSAVVSAAGGERGCMERLHGLLTVSQERDVCDRRDRRSLRLRPVNRRHVEIGVQGSVIHAESERGLMMRLDDIAERCERLFVECDATVDVFHVQRQMVQHGLGHPPLVLVFDCCLQCKPERFPTGPRMAMMRAIARRVRDNIQNESKAIGGMMMTKALIVVDMQPTFCEGGELGVEGGNAVAERIADYVNAHRSEYAYIATTQDWHIEPGAHWSAEPDFVDTWPKHGAAGTPNAELHTAIKALNIQHHFKKGQYSAAYSGFEGIEDNTDRIQTREEVAAEQSAGKTLANALKAAGVSRVDVVGIAESHCVKDTALDARKFGFEVTVFEDLTVPVSKELGVAARKQMTTAGITLAESR</sequence>
<evidence type="ECO:0000259" key="8">
    <source>
        <dbReference type="Pfam" id="PF00857"/>
    </source>
</evidence>
<dbReference type="InterPro" id="IPR052347">
    <property type="entry name" value="Isochorismatase_Nicotinamidase"/>
</dbReference>
<comment type="pathway">
    <text evidence="5">Cofactor biosynthesis; nicotinate biosynthesis; nicotinate from nicotinamide: step 1/1.</text>
</comment>
<evidence type="ECO:0000256" key="4">
    <source>
        <dbReference type="ARBA" id="ARBA00022801"/>
    </source>
</evidence>
<dbReference type="KEGG" id="bll:BLJ_0849"/>
<dbReference type="GO" id="GO:0008936">
    <property type="term" value="F:nicotinamidase activity"/>
    <property type="evidence" value="ECO:0007669"/>
    <property type="project" value="UniProtKB-EC"/>
</dbReference>
<evidence type="ECO:0000313" key="10">
    <source>
        <dbReference type="Proteomes" id="UP000006740"/>
    </source>
</evidence>